<evidence type="ECO:0000313" key="1">
    <source>
        <dbReference type="EMBL" id="MPC54699.1"/>
    </source>
</evidence>
<sequence length="37" mass="4390">MKYINPLNTMTRILHHQGARDMSDDTHILRHGCFLPR</sequence>
<name>A0A5B7GAP6_PORTR</name>
<dbReference type="Proteomes" id="UP000324222">
    <property type="component" value="Unassembled WGS sequence"/>
</dbReference>
<protein>
    <submittedName>
        <fullName evidence="1">Uncharacterized protein</fullName>
    </submittedName>
</protein>
<comment type="caution">
    <text evidence="1">The sequence shown here is derived from an EMBL/GenBank/DDBJ whole genome shotgun (WGS) entry which is preliminary data.</text>
</comment>
<dbReference type="EMBL" id="VSRR010012565">
    <property type="protein sequence ID" value="MPC54699.1"/>
    <property type="molecule type" value="Genomic_DNA"/>
</dbReference>
<reference evidence="1 2" key="1">
    <citation type="submission" date="2019-05" db="EMBL/GenBank/DDBJ databases">
        <title>Another draft genome of Portunus trituberculatus and its Hox gene families provides insights of decapod evolution.</title>
        <authorList>
            <person name="Jeong J.-H."/>
            <person name="Song I."/>
            <person name="Kim S."/>
            <person name="Choi T."/>
            <person name="Kim D."/>
            <person name="Ryu S."/>
            <person name="Kim W."/>
        </authorList>
    </citation>
    <scope>NUCLEOTIDE SEQUENCE [LARGE SCALE GENOMIC DNA]</scope>
    <source>
        <tissue evidence="1">Muscle</tissue>
    </source>
</reference>
<keyword evidence="2" id="KW-1185">Reference proteome</keyword>
<accession>A0A5B7GAP6</accession>
<dbReference type="AlphaFoldDB" id="A0A5B7GAP6"/>
<gene>
    <name evidence="1" type="ORF">E2C01_048623</name>
</gene>
<evidence type="ECO:0000313" key="2">
    <source>
        <dbReference type="Proteomes" id="UP000324222"/>
    </source>
</evidence>
<organism evidence="1 2">
    <name type="scientific">Portunus trituberculatus</name>
    <name type="common">Swimming crab</name>
    <name type="synonym">Neptunus trituberculatus</name>
    <dbReference type="NCBI Taxonomy" id="210409"/>
    <lineage>
        <taxon>Eukaryota</taxon>
        <taxon>Metazoa</taxon>
        <taxon>Ecdysozoa</taxon>
        <taxon>Arthropoda</taxon>
        <taxon>Crustacea</taxon>
        <taxon>Multicrustacea</taxon>
        <taxon>Malacostraca</taxon>
        <taxon>Eumalacostraca</taxon>
        <taxon>Eucarida</taxon>
        <taxon>Decapoda</taxon>
        <taxon>Pleocyemata</taxon>
        <taxon>Brachyura</taxon>
        <taxon>Eubrachyura</taxon>
        <taxon>Portunoidea</taxon>
        <taxon>Portunidae</taxon>
        <taxon>Portuninae</taxon>
        <taxon>Portunus</taxon>
    </lineage>
</organism>
<proteinExistence type="predicted"/>